<evidence type="ECO:0000313" key="3">
    <source>
        <dbReference type="Proteomes" id="UP001236663"/>
    </source>
</evidence>
<dbReference type="EMBL" id="JAUFQS010000007">
    <property type="protein sequence ID" value="MDN3687907.1"/>
    <property type="molecule type" value="Genomic_DNA"/>
</dbReference>
<protein>
    <submittedName>
        <fullName evidence="2">DUF4221 family protein</fullName>
    </submittedName>
</protein>
<comment type="caution">
    <text evidence="2">The sequence shown here is derived from an EMBL/GenBank/DDBJ whole genome shotgun (WGS) entry which is preliminary data.</text>
</comment>
<dbReference type="Pfam" id="PF13970">
    <property type="entry name" value="DUF4221"/>
    <property type="match status" value="1"/>
</dbReference>
<feature type="signal peptide" evidence="1">
    <location>
        <begin position="1"/>
        <end position="17"/>
    </location>
</feature>
<evidence type="ECO:0000313" key="2">
    <source>
        <dbReference type="EMBL" id="MDN3687907.1"/>
    </source>
</evidence>
<dbReference type="PROSITE" id="PS51257">
    <property type="entry name" value="PROKAR_LIPOPROTEIN"/>
    <property type="match status" value="1"/>
</dbReference>
<name>A0ABT8C701_9BACT</name>
<dbReference type="RefSeq" id="WP_163384348.1">
    <property type="nucleotide sequence ID" value="NZ_JAUFQS010000007.1"/>
</dbReference>
<feature type="chain" id="PRO_5046234145" evidence="1">
    <location>
        <begin position="18"/>
        <end position="384"/>
    </location>
</feature>
<keyword evidence="1" id="KW-0732">Signal</keyword>
<sequence length="384" mass="43654">MKQLLLFLVFLFLVACGSDDSSGENGRAPDLNFTLDTVRIDSRGEILFLNTGLRSAVLSEDKRYLYNPNWQSYAIEKIDLSTLALETLLPFEKEGPDGIGGYSLGLRLVDGGRFLMSGYGNHALFDSSGRKLADVGPETVPAFSSETEEGNVLFPVRLPENPSAYAGVYIIPGVREPQLLFWDTEEQTYRKEKNPLLEKSMQYQTDFDDGTTALFISGGEYLEVVNSKVLLGLNASSDLCIREPGQEDFYKKTFENGWIPREKETVFPEKINDRALFQELYKKATEEISYHKPIWDESRKVYFRFSYEQEYGVANASPSDGLFPKPTSASVYLTIYDSDFNLLRETAVPELDRPPPYHFVKDGKIWLFENLEDEMGFVRLSFHL</sequence>
<organism evidence="2 3">
    <name type="scientific">Cyclobacterium jeungdonense</name>
    <dbReference type="NCBI Taxonomy" id="708087"/>
    <lineage>
        <taxon>Bacteria</taxon>
        <taxon>Pseudomonadati</taxon>
        <taxon>Bacteroidota</taxon>
        <taxon>Cytophagia</taxon>
        <taxon>Cytophagales</taxon>
        <taxon>Cyclobacteriaceae</taxon>
        <taxon>Cyclobacterium</taxon>
    </lineage>
</organism>
<accession>A0ABT8C701</accession>
<proteinExistence type="predicted"/>
<dbReference type="Proteomes" id="UP001236663">
    <property type="component" value="Unassembled WGS sequence"/>
</dbReference>
<dbReference type="InterPro" id="IPR025316">
    <property type="entry name" value="DUF4221"/>
</dbReference>
<reference evidence="3" key="1">
    <citation type="journal article" date="2019" name="Int. J. Syst. Evol. Microbiol.">
        <title>The Global Catalogue of Microorganisms (GCM) 10K type strain sequencing project: providing services to taxonomists for standard genome sequencing and annotation.</title>
        <authorList>
            <consortium name="The Broad Institute Genomics Platform"/>
            <consortium name="The Broad Institute Genome Sequencing Center for Infectious Disease"/>
            <person name="Wu L."/>
            <person name="Ma J."/>
        </authorList>
    </citation>
    <scope>NUCLEOTIDE SEQUENCE [LARGE SCALE GENOMIC DNA]</scope>
    <source>
        <strain evidence="3">CECT 7706</strain>
    </source>
</reference>
<evidence type="ECO:0000256" key="1">
    <source>
        <dbReference type="SAM" id="SignalP"/>
    </source>
</evidence>
<keyword evidence="3" id="KW-1185">Reference proteome</keyword>
<gene>
    <name evidence="2" type="ORF">QWZ15_08705</name>
</gene>